<gene>
    <name evidence="4" type="ORF">Aory05_001160300</name>
</gene>
<evidence type="ECO:0000313" key="4">
    <source>
        <dbReference type="EMBL" id="GMG53301.1"/>
    </source>
</evidence>
<dbReference type="PANTHER" id="PTHR48075">
    <property type="entry name" value="3-HYDROXYACYL-COA DEHYDROGENASE FAMILY PROTEIN"/>
    <property type="match status" value="1"/>
</dbReference>
<feature type="region of interest" description="Disordered" evidence="2">
    <location>
        <begin position="125"/>
        <end position="158"/>
    </location>
</feature>
<dbReference type="EMBL" id="BSYB01000068">
    <property type="protein sequence ID" value="GMG53301.1"/>
    <property type="molecule type" value="Genomic_DNA"/>
</dbReference>
<dbReference type="Gene3D" id="3.40.50.720">
    <property type="entry name" value="NAD(P)-binding Rossmann-like Domain"/>
    <property type="match status" value="1"/>
</dbReference>
<reference evidence="4" key="1">
    <citation type="submission" date="2023-04" db="EMBL/GenBank/DDBJ databases">
        <title>Aspergillus oryzae var. brunneus NBRC 4377.</title>
        <authorList>
            <person name="Ichikawa N."/>
            <person name="Sato H."/>
            <person name="Tonouchi N."/>
        </authorList>
    </citation>
    <scope>NUCLEOTIDE SEQUENCE</scope>
    <source>
        <strain evidence="4">NBRC 4377</strain>
    </source>
</reference>
<dbReference type="SUPFAM" id="SSF48179">
    <property type="entry name" value="6-phosphogluconate dehydrogenase C-terminal domain-like"/>
    <property type="match status" value="1"/>
</dbReference>
<dbReference type="Gene3D" id="2.120.10.30">
    <property type="entry name" value="TolB, C-terminal domain"/>
    <property type="match status" value="2"/>
</dbReference>
<dbReference type="InterPro" id="IPR011042">
    <property type="entry name" value="6-blade_b-propeller_TolB-like"/>
</dbReference>
<proteinExistence type="inferred from homology"/>
<dbReference type="Pfam" id="PF02737">
    <property type="entry name" value="3HCDH_N"/>
    <property type="match status" value="1"/>
</dbReference>
<comment type="caution">
    <text evidence="4">The sequence shown here is derived from an EMBL/GenBank/DDBJ whole genome shotgun (WGS) entry which is preliminary data.</text>
</comment>
<evidence type="ECO:0000259" key="3">
    <source>
        <dbReference type="Pfam" id="PF02737"/>
    </source>
</evidence>
<name>A0ABQ6LAT0_ASPOZ</name>
<evidence type="ECO:0000313" key="5">
    <source>
        <dbReference type="Proteomes" id="UP001165189"/>
    </source>
</evidence>
<keyword evidence="5" id="KW-1185">Reference proteome</keyword>
<dbReference type="Proteomes" id="UP001165189">
    <property type="component" value="Unassembled WGS sequence"/>
</dbReference>
<feature type="domain" description="3-hydroxyacyl-CoA dehydrogenase NAD binding" evidence="3">
    <location>
        <begin position="524"/>
        <end position="718"/>
    </location>
</feature>
<evidence type="ECO:0000256" key="2">
    <source>
        <dbReference type="SAM" id="MobiDB-lite"/>
    </source>
</evidence>
<dbReference type="InterPro" id="IPR008927">
    <property type="entry name" value="6-PGluconate_DH-like_C_sf"/>
</dbReference>
<dbReference type="SUPFAM" id="SSF51735">
    <property type="entry name" value="NAD(P)-binding Rossmann-fold domains"/>
    <property type="match status" value="1"/>
</dbReference>
<dbReference type="InterPro" id="IPR006176">
    <property type="entry name" value="3-OHacyl-CoA_DH_NAD-bd"/>
</dbReference>
<dbReference type="PROSITE" id="PS00067">
    <property type="entry name" value="3HCDH"/>
    <property type="match status" value="1"/>
</dbReference>
<dbReference type="InterPro" id="IPR036291">
    <property type="entry name" value="NAD(P)-bd_dom_sf"/>
</dbReference>
<accession>A0ABQ6LAT0</accession>
<dbReference type="SUPFAM" id="SSF101898">
    <property type="entry name" value="NHL repeat"/>
    <property type="match status" value="1"/>
</dbReference>
<evidence type="ECO:0000256" key="1">
    <source>
        <dbReference type="ARBA" id="ARBA00009463"/>
    </source>
</evidence>
<protein>
    <submittedName>
        <fullName evidence="4">Unnamed protein product</fullName>
    </submittedName>
</protein>
<dbReference type="InterPro" id="IPR000033">
    <property type="entry name" value="LDLR_classB_rpt"/>
</dbReference>
<dbReference type="SMART" id="SM00135">
    <property type="entry name" value="LY"/>
    <property type="match status" value="5"/>
</dbReference>
<dbReference type="InterPro" id="IPR006180">
    <property type="entry name" value="3-OHacyl-CoA_DH_CS"/>
</dbReference>
<dbReference type="InterPro" id="IPR013328">
    <property type="entry name" value="6PGD_dom2"/>
</dbReference>
<comment type="similarity">
    <text evidence="1">Belongs to the 3-hydroxyacyl-CoA dehydrogenase family.</text>
</comment>
<dbReference type="PANTHER" id="PTHR48075:SF1">
    <property type="entry name" value="LAMBDA-CRYSTALLIN HOMOLOG"/>
    <property type="match status" value="1"/>
</dbReference>
<dbReference type="Gene3D" id="1.10.1040.10">
    <property type="entry name" value="N-(1-d-carboxylethyl)-l-norvaline Dehydrogenase, domain 2"/>
    <property type="match status" value="1"/>
</dbReference>
<sequence length="847" mass="94604">MQHLKTSHLRDMRYNLSCPGACRQHRPVLVKFNLGPRYDVKCRFRKGTFVVHDICANNLAWKYYKRLHYQIPLIQKTPLALSDSPGNRKRSSINMSPVQLQSSQEAHILEDLPPDDYYVRMQDPDPTPTAARPRNNYFEQWKPGTQTSNGGLPPSGTKEQNYPHEIYFLELAQSTEITNGDFFGQNGRILHSMDGGKSVTALVSGLRSPDGIEISQSAGRMFWTNMGLGTSIQDGSVMSADFDGSDIKTFIPEGAVYTPKQLTIDDQNHKLYSCDREGMSVHRCDFDGQNHENLILRGDYKTTDIEDPTRWCVGIAVDINNGKFYWTQKGPSRGGKGRIFRTNIDMAFGANAFNRSDIETLFVGLSEPVGLGFESETQTLYWTDRGAHPSGNTLNKAYVGEKSPRVQILARQFHEPIGLKVDSINQQVYVTDLGGSLYRVGMDGGGKEVIYRGDGFYTGVTVSGYRHRVAEFHALRVDIYKACSRLDNLDNLYGNNSITSHYTLVLLVYITFKMTITTMKDIKTVAIIGTGVIGASWTALFLARGLKVLVTDPAPNAEKNLETYLNAQWPTLTQIGLSEGASLKNYAFVDSLDNHFEEIDFIQEVPFPFSNTGVILLTVTKNGPERLEFKRTLFAYLDEKARPEVIIASSSSGIPSSEYASACRHHPERVLVGHPFNPPHLIPLVEVVPHRTTDRETVVPRAMEFYRSLGKKPVLIQKEIPGFIANRLQAALSMEAYSLVSRGIISAADLVTSSLGLRWALNGPYALNAMAGGGSFQHFLEHLGPAAKSWHDDMHKHTFSMTPEAIQDLSRTVEPMVQATDLNTLQKERDDVLLKLMDMKSKTSLLE</sequence>
<organism evidence="4 5">
    <name type="scientific">Aspergillus oryzae var. brunneus</name>
    <dbReference type="NCBI Taxonomy" id="332754"/>
    <lineage>
        <taxon>Eukaryota</taxon>
        <taxon>Fungi</taxon>
        <taxon>Dikarya</taxon>
        <taxon>Ascomycota</taxon>
        <taxon>Pezizomycotina</taxon>
        <taxon>Eurotiomycetes</taxon>
        <taxon>Eurotiomycetidae</taxon>
        <taxon>Eurotiales</taxon>
        <taxon>Aspergillaceae</taxon>
        <taxon>Aspergillus</taxon>
        <taxon>Aspergillus subgen. Circumdati</taxon>
    </lineage>
</organism>